<protein>
    <submittedName>
        <fullName evidence="1">Uncharacterized protein</fullName>
    </submittedName>
</protein>
<gene>
    <name evidence="1" type="ORF">FE257_005781</name>
</gene>
<dbReference type="Proteomes" id="UP001194746">
    <property type="component" value="Unassembled WGS sequence"/>
</dbReference>
<name>A0AAD4GVG7_ASPNN</name>
<dbReference type="AlphaFoldDB" id="A0AAD4GVG7"/>
<reference evidence="1" key="1">
    <citation type="journal article" date="2019" name="Beilstein J. Org. Chem.">
        <title>Nanangenines: drimane sesquiterpenoids as the dominant metabolite cohort of a novel Australian fungus, Aspergillus nanangensis.</title>
        <authorList>
            <person name="Lacey H.J."/>
            <person name="Gilchrist C.L.M."/>
            <person name="Crombie A."/>
            <person name="Kalaitzis J.A."/>
            <person name="Vuong D."/>
            <person name="Rutledge P.J."/>
            <person name="Turner P."/>
            <person name="Pitt J.I."/>
            <person name="Lacey E."/>
            <person name="Chooi Y.H."/>
            <person name="Piggott A.M."/>
        </authorList>
    </citation>
    <scope>NUCLEOTIDE SEQUENCE</scope>
    <source>
        <strain evidence="1">MST-FP2251</strain>
    </source>
</reference>
<dbReference type="EMBL" id="VCAU01000025">
    <property type="protein sequence ID" value="KAF9890650.1"/>
    <property type="molecule type" value="Genomic_DNA"/>
</dbReference>
<keyword evidence="2" id="KW-1185">Reference proteome</keyword>
<reference evidence="1" key="2">
    <citation type="submission" date="2020-02" db="EMBL/GenBank/DDBJ databases">
        <authorList>
            <person name="Gilchrist C.L.M."/>
            <person name="Chooi Y.-H."/>
        </authorList>
    </citation>
    <scope>NUCLEOTIDE SEQUENCE</scope>
    <source>
        <strain evidence="1">MST-FP2251</strain>
    </source>
</reference>
<comment type="caution">
    <text evidence="1">The sequence shown here is derived from an EMBL/GenBank/DDBJ whole genome shotgun (WGS) entry which is preliminary data.</text>
</comment>
<sequence length="79" mass="8903">MGRCYRHRRTTADALEKYSENQAQKVAETASHVGTEAPARAFRHPVFSVSPQLEASDISLYMVILGAKYFVSRLPQSKF</sequence>
<accession>A0AAD4GVG7</accession>
<organism evidence="1 2">
    <name type="scientific">Aspergillus nanangensis</name>
    <dbReference type="NCBI Taxonomy" id="2582783"/>
    <lineage>
        <taxon>Eukaryota</taxon>
        <taxon>Fungi</taxon>
        <taxon>Dikarya</taxon>
        <taxon>Ascomycota</taxon>
        <taxon>Pezizomycotina</taxon>
        <taxon>Eurotiomycetes</taxon>
        <taxon>Eurotiomycetidae</taxon>
        <taxon>Eurotiales</taxon>
        <taxon>Aspergillaceae</taxon>
        <taxon>Aspergillus</taxon>
        <taxon>Aspergillus subgen. Circumdati</taxon>
    </lineage>
</organism>
<proteinExistence type="predicted"/>
<evidence type="ECO:0000313" key="2">
    <source>
        <dbReference type="Proteomes" id="UP001194746"/>
    </source>
</evidence>
<evidence type="ECO:0000313" key="1">
    <source>
        <dbReference type="EMBL" id="KAF9890650.1"/>
    </source>
</evidence>